<comment type="caution">
    <text evidence="8">The sequence shown here is derived from an EMBL/GenBank/DDBJ whole genome shotgun (WGS) entry which is preliminary data.</text>
</comment>
<dbReference type="GO" id="GO:0005975">
    <property type="term" value="P:carbohydrate metabolic process"/>
    <property type="evidence" value="ECO:0007669"/>
    <property type="project" value="InterPro"/>
</dbReference>
<dbReference type="EMBL" id="SFCC01000001">
    <property type="protein sequence ID" value="RZQ65753.1"/>
    <property type="molecule type" value="Genomic_DNA"/>
</dbReference>
<dbReference type="PANTHER" id="PTHR43536">
    <property type="entry name" value="MANNOSYLGLYCOPROTEIN ENDO-BETA-MANNOSIDASE"/>
    <property type="match status" value="1"/>
</dbReference>
<dbReference type="InterPro" id="IPR036156">
    <property type="entry name" value="Beta-gal/glucu_dom_sf"/>
</dbReference>
<feature type="domain" description="Glycoside hydrolase family 2 immunoglobulin-like beta-sandwich" evidence="5">
    <location>
        <begin position="266"/>
        <end position="326"/>
    </location>
</feature>
<keyword evidence="9" id="KW-1185">Reference proteome</keyword>
<dbReference type="OrthoDB" id="9758603at2"/>
<feature type="domain" description="Exo-beta-D-glucosaminidase Ig-fold" evidence="6">
    <location>
        <begin position="767"/>
        <end position="868"/>
    </location>
</feature>
<reference evidence="8 9" key="1">
    <citation type="submission" date="2019-02" db="EMBL/GenBank/DDBJ databases">
        <title>Draft genome sequence of Amycolatopsis sp. 8-3EHSu isolated from roots of Suaeda maritima.</title>
        <authorList>
            <person name="Duangmal K."/>
            <person name="Chantavorakit T."/>
        </authorList>
    </citation>
    <scope>NUCLEOTIDE SEQUENCE [LARGE SCALE GENOMIC DNA]</scope>
    <source>
        <strain evidence="8 9">8-3EHSu</strain>
    </source>
</reference>
<dbReference type="RefSeq" id="WP_130473322.1">
    <property type="nucleotide sequence ID" value="NZ_SFCC01000001.1"/>
</dbReference>
<dbReference type="InterPro" id="IPR043534">
    <property type="entry name" value="EBDG/EBM"/>
</dbReference>
<sequence>MLRSRLALLLALLLGIALAPAALAQQAPPETGAVLPEASGGTTRLGGWRIQSSAAVPAGGEEVSRPGFGSAGWYPVAPRTTIMAGLVANGRYPDLFHSTNMRDKVDRADFAVPWWYRSEFLARGPERHAFLRVPGATSRADVWLNGVRIGEVTGTYNAREFDIGPLLKPGRNAVALRVHPADPQKHFTISWIDWAQPAPDNNMGIFRDVELVRSGPVTLLGSYVHTRLALPGMASAELKPFAELRNNLPAAQQVTLGGTVGDLPVRHTVTLAAGETRTVALPPVTLQRPNVWWPAQLGAQPLYRFALSVSAGGRVSDAVTTTFGVRDVQAPLNASGDREFVINGRQVQIRGGGWASDLLLRSQPGRLEAQLRYVRDLGLNAIRLEGKLDTPELYDLADRYGILLLPGWECCDKWEPWSGWGGEAWTESDYPIAGGSMAAQARLLRNHPSVIAFMISSDIAPPEDVQRMYLAALAGAGWPNPVIPAAAMRNAPPPLGSSGIKMEGPYDWVPPDYWYGDKVGAAFGFAGELSAGHSIPTEDSLREMLSPAEREALWKDPAAPQYHTGRGTEPFNNLKLFSTALAQRYGQPTGLTDYVEKAQLANYEMTRAQFEAYGRQQTAPRKATGLVYWMLNNAWPSLNWHLYDHYLNPGGAYFGAKKGNEPLHVQYSYDDRSVVVVGRGPGQAAGLTVRAEMYRLDGTLLHRQEQSGLTVPALGVTKAFTLPPPAGVTGAYFVRLWLDDGTGTTVSRNTYWLSARPDVVDWDNSQWYYTPVSSYADLSGLAALPRADIEVSTRTAGASTEVTLRNTSGSIAPAVRVTLRKADGSRVLPVTWTDNYVALWPGESITLRADYQPADAGPRPVVEVGGWNAAPRRVTS</sequence>
<dbReference type="Gene3D" id="3.20.20.80">
    <property type="entry name" value="Glycosidases"/>
    <property type="match status" value="1"/>
</dbReference>
<dbReference type="Proteomes" id="UP000292003">
    <property type="component" value="Unassembled WGS sequence"/>
</dbReference>
<dbReference type="PANTHER" id="PTHR43536:SF1">
    <property type="entry name" value="MANNOSYLGLYCOPROTEIN ENDO-BETA-MANNOSIDASE"/>
    <property type="match status" value="1"/>
</dbReference>
<dbReference type="SUPFAM" id="SSF51445">
    <property type="entry name" value="(Trans)glycosidases"/>
    <property type="match status" value="1"/>
</dbReference>
<organism evidence="8 9">
    <name type="scientific">Amycolatopsis suaedae</name>
    <dbReference type="NCBI Taxonomy" id="2510978"/>
    <lineage>
        <taxon>Bacteria</taxon>
        <taxon>Bacillati</taxon>
        <taxon>Actinomycetota</taxon>
        <taxon>Actinomycetes</taxon>
        <taxon>Pseudonocardiales</taxon>
        <taxon>Pseudonocardiaceae</taxon>
        <taxon>Amycolatopsis</taxon>
    </lineage>
</organism>
<evidence type="ECO:0000313" key="8">
    <source>
        <dbReference type="EMBL" id="RZQ65753.1"/>
    </source>
</evidence>
<feature type="signal peptide" evidence="4">
    <location>
        <begin position="1"/>
        <end position="24"/>
    </location>
</feature>
<dbReference type="SUPFAM" id="SSF49303">
    <property type="entry name" value="beta-Galactosidase/glucuronidase domain"/>
    <property type="match status" value="3"/>
</dbReference>
<dbReference type="InterPro" id="IPR013783">
    <property type="entry name" value="Ig-like_fold"/>
</dbReference>
<keyword evidence="3" id="KW-0326">Glycosidase</keyword>
<protein>
    <submittedName>
        <fullName evidence="8">Exo-beta-D-glucosaminidase</fullName>
    </submittedName>
</protein>
<dbReference type="Pfam" id="PF22666">
    <property type="entry name" value="Glyco_hydro_2_N2"/>
    <property type="match status" value="1"/>
</dbReference>
<dbReference type="InterPro" id="IPR008979">
    <property type="entry name" value="Galactose-bd-like_sf"/>
</dbReference>
<feature type="chain" id="PRO_5020563014" evidence="4">
    <location>
        <begin position="25"/>
        <end position="876"/>
    </location>
</feature>
<name>A0A4Q7JFR6_9PSEU</name>
<dbReference type="SUPFAM" id="SSF49785">
    <property type="entry name" value="Galactose-binding domain-like"/>
    <property type="match status" value="1"/>
</dbReference>
<dbReference type="InterPro" id="IPR006102">
    <property type="entry name" value="Ig-like_GH2"/>
</dbReference>
<dbReference type="Pfam" id="PF00703">
    <property type="entry name" value="Glyco_hydro_2"/>
    <property type="match status" value="1"/>
</dbReference>
<gene>
    <name evidence="8" type="ORF">EWH70_01310</name>
</gene>
<feature type="domain" description="Beta-mannosidase-like galactose-binding" evidence="7">
    <location>
        <begin position="67"/>
        <end position="181"/>
    </location>
</feature>
<comment type="similarity">
    <text evidence="1">Belongs to the glycosyl hydrolase 2 family.</text>
</comment>
<dbReference type="Gene3D" id="2.60.120.260">
    <property type="entry name" value="Galactose-binding domain-like"/>
    <property type="match status" value="1"/>
</dbReference>
<evidence type="ECO:0000256" key="2">
    <source>
        <dbReference type="ARBA" id="ARBA00022801"/>
    </source>
</evidence>
<keyword evidence="2" id="KW-0378">Hydrolase</keyword>
<evidence type="ECO:0000313" key="9">
    <source>
        <dbReference type="Proteomes" id="UP000292003"/>
    </source>
</evidence>
<dbReference type="InterPro" id="IPR017853">
    <property type="entry name" value="GH"/>
</dbReference>
<keyword evidence="4" id="KW-0732">Signal</keyword>
<evidence type="ECO:0000256" key="3">
    <source>
        <dbReference type="ARBA" id="ARBA00023295"/>
    </source>
</evidence>
<evidence type="ECO:0000259" key="5">
    <source>
        <dbReference type="Pfam" id="PF00703"/>
    </source>
</evidence>
<proteinExistence type="inferred from homology"/>
<evidence type="ECO:0000256" key="4">
    <source>
        <dbReference type="SAM" id="SignalP"/>
    </source>
</evidence>
<dbReference type="Gene3D" id="2.60.40.10">
    <property type="entry name" value="Immunoglobulins"/>
    <property type="match status" value="3"/>
</dbReference>
<dbReference type="GO" id="GO:0004553">
    <property type="term" value="F:hydrolase activity, hydrolyzing O-glycosyl compounds"/>
    <property type="evidence" value="ECO:0007669"/>
    <property type="project" value="InterPro"/>
</dbReference>
<dbReference type="AlphaFoldDB" id="A0A4Q7JFR6"/>
<evidence type="ECO:0000259" key="6">
    <source>
        <dbReference type="Pfam" id="PF18368"/>
    </source>
</evidence>
<dbReference type="InterPro" id="IPR054593">
    <property type="entry name" value="Beta-mannosidase-like_N2"/>
</dbReference>
<evidence type="ECO:0000256" key="1">
    <source>
        <dbReference type="ARBA" id="ARBA00007401"/>
    </source>
</evidence>
<dbReference type="Pfam" id="PF18368">
    <property type="entry name" value="Ig_GlcNase"/>
    <property type="match status" value="1"/>
</dbReference>
<evidence type="ECO:0000259" key="7">
    <source>
        <dbReference type="Pfam" id="PF22666"/>
    </source>
</evidence>
<accession>A0A4Q7JFR6</accession>
<dbReference type="InterPro" id="IPR041351">
    <property type="entry name" value="Ig_GlcNase"/>
</dbReference>